<name>A0ABT9CJ11_9BACL</name>
<feature type="domain" description="BetI-type transcriptional repressor C-terminal" evidence="1">
    <location>
        <begin position="3"/>
        <end position="111"/>
    </location>
</feature>
<keyword evidence="3" id="KW-1185">Reference proteome</keyword>
<dbReference type="Proteomes" id="UP001240171">
    <property type="component" value="Unassembled WGS sequence"/>
</dbReference>
<sequence length="120" mass="13605">MKKLIMETLPDTDEKRAESEVWMAFTAQALTDPSLKELAHKVYGHLRYMFEHVITQLSSLGYMSGDLDIEIEIQRLYALVDGLVLHAVLNPESYPASRLEAVIDYHLRSLCPNSPDSLAK</sequence>
<dbReference type="RefSeq" id="WP_305025827.1">
    <property type="nucleotide sequence ID" value="NZ_JAUQTB010000018.1"/>
</dbReference>
<accession>A0ABT9CJ11</accession>
<evidence type="ECO:0000259" key="1">
    <source>
        <dbReference type="Pfam" id="PF13977"/>
    </source>
</evidence>
<dbReference type="Gene3D" id="1.10.357.10">
    <property type="entry name" value="Tetracycline Repressor, domain 2"/>
    <property type="match status" value="1"/>
</dbReference>
<dbReference type="SUPFAM" id="SSF48498">
    <property type="entry name" value="Tetracyclin repressor-like, C-terminal domain"/>
    <property type="match status" value="1"/>
</dbReference>
<comment type="caution">
    <text evidence="2">The sequence shown here is derived from an EMBL/GenBank/DDBJ whole genome shotgun (WGS) entry which is preliminary data.</text>
</comment>
<dbReference type="InterPro" id="IPR039538">
    <property type="entry name" value="BetI_C"/>
</dbReference>
<reference evidence="2 3" key="1">
    <citation type="submission" date="2023-07" db="EMBL/GenBank/DDBJ databases">
        <title>Paenibacillus sp. JX-17 nov. isolated from soil.</title>
        <authorList>
            <person name="Wan Y."/>
            <person name="Liu B."/>
        </authorList>
    </citation>
    <scope>NUCLEOTIDE SEQUENCE [LARGE SCALE GENOMIC DNA]</scope>
    <source>
        <strain evidence="2 3">JX-17</strain>
    </source>
</reference>
<evidence type="ECO:0000313" key="3">
    <source>
        <dbReference type="Proteomes" id="UP001240171"/>
    </source>
</evidence>
<dbReference type="EMBL" id="JAUQTB010000018">
    <property type="protein sequence ID" value="MDO7908604.1"/>
    <property type="molecule type" value="Genomic_DNA"/>
</dbReference>
<dbReference type="Pfam" id="PF13977">
    <property type="entry name" value="TetR_C_6"/>
    <property type="match status" value="1"/>
</dbReference>
<dbReference type="InterPro" id="IPR036271">
    <property type="entry name" value="Tet_transcr_reg_TetR-rel_C_sf"/>
</dbReference>
<proteinExistence type="predicted"/>
<gene>
    <name evidence="2" type="ORF">Q5741_19630</name>
</gene>
<organism evidence="2 3">
    <name type="scientific">Paenibacillus lacisoli</name>
    <dbReference type="NCBI Taxonomy" id="3064525"/>
    <lineage>
        <taxon>Bacteria</taxon>
        <taxon>Bacillati</taxon>
        <taxon>Bacillota</taxon>
        <taxon>Bacilli</taxon>
        <taxon>Bacillales</taxon>
        <taxon>Paenibacillaceae</taxon>
        <taxon>Paenibacillus</taxon>
    </lineage>
</organism>
<evidence type="ECO:0000313" key="2">
    <source>
        <dbReference type="EMBL" id="MDO7908604.1"/>
    </source>
</evidence>
<protein>
    <submittedName>
        <fullName evidence="2">TetR family transcriptional regulator C-terminal domain-containing protein</fullName>
    </submittedName>
</protein>